<evidence type="ECO:0000313" key="3">
    <source>
        <dbReference type="Proteomes" id="UP000000488"/>
    </source>
</evidence>
<dbReference type="eggNOG" id="COG4974">
    <property type="taxonomic scope" value="Bacteria"/>
</dbReference>
<name>F8C9P0_MYXFH</name>
<dbReference type="STRING" id="483219.LILAB_32190"/>
<organism evidence="2 3">
    <name type="scientific">Myxococcus fulvus (strain ATCC BAA-855 / HW-1)</name>
    <dbReference type="NCBI Taxonomy" id="483219"/>
    <lineage>
        <taxon>Bacteria</taxon>
        <taxon>Pseudomonadati</taxon>
        <taxon>Myxococcota</taxon>
        <taxon>Myxococcia</taxon>
        <taxon>Myxococcales</taxon>
        <taxon>Cystobacterineae</taxon>
        <taxon>Myxococcaceae</taxon>
        <taxon>Myxococcus</taxon>
    </lineage>
</organism>
<dbReference type="AlphaFoldDB" id="F8C9P0"/>
<dbReference type="PANTHER" id="PTHR33678:SF2">
    <property type="match status" value="1"/>
</dbReference>
<gene>
    <name evidence="2" type="ordered locus">LILAB_32190</name>
</gene>
<evidence type="ECO:0000313" key="2">
    <source>
        <dbReference type="EMBL" id="AEI68319.1"/>
    </source>
</evidence>
<feature type="domain" description="Transposase IS66 central" evidence="1">
    <location>
        <begin position="18"/>
        <end position="154"/>
    </location>
</feature>
<dbReference type="EMBL" id="CP002830">
    <property type="protein sequence ID" value="AEI68319.1"/>
    <property type="molecule type" value="Genomic_DNA"/>
</dbReference>
<dbReference type="InterPro" id="IPR004291">
    <property type="entry name" value="Transposase_IS66_central"/>
</dbReference>
<dbReference type="InterPro" id="IPR052344">
    <property type="entry name" value="Transposase-related"/>
</dbReference>
<dbReference type="Pfam" id="PF03050">
    <property type="entry name" value="DDE_Tnp_IS66"/>
    <property type="match status" value="1"/>
</dbReference>
<dbReference type="HOGENOM" id="CLU_023034_5_2_7"/>
<reference evidence="2 3" key="1">
    <citation type="journal article" date="2011" name="J. Bacteriol.">
        <title>Genome sequence of the halotolerant marine bacterium Myxococcus fulvus HW-1.</title>
        <authorList>
            <person name="Li Z.F."/>
            <person name="Li X."/>
            <person name="Liu H."/>
            <person name="Liu X."/>
            <person name="Han K."/>
            <person name="Wu Z.H."/>
            <person name="Hu W."/>
            <person name="Li F.F."/>
            <person name="Li Y.Z."/>
        </authorList>
    </citation>
    <scope>NUCLEOTIDE SEQUENCE [LARGE SCALE GENOMIC DNA]</scope>
    <source>
        <strain evidence="3">ATCC BAA-855 / HW-1</strain>
    </source>
</reference>
<protein>
    <submittedName>
        <fullName evidence="2">Putative transposase</fullName>
    </submittedName>
</protein>
<dbReference type="Proteomes" id="UP000000488">
    <property type="component" value="Chromosome"/>
</dbReference>
<dbReference type="KEGG" id="mfu:LILAB_32190"/>
<dbReference type="PANTHER" id="PTHR33678">
    <property type="entry name" value="BLL1576 PROTEIN"/>
    <property type="match status" value="1"/>
</dbReference>
<evidence type="ECO:0000259" key="1">
    <source>
        <dbReference type="Pfam" id="PF03050"/>
    </source>
</evidence>
<sequence>MSDAQTANVPGEFATLWANCLTHARRGFVDVASDFPEECTRVLESLREVYRVDAVARAEGLTPAQRLALHQRDSRPVLDGLKAWLEEQVTQRKVEPNSGLGQAIAYLRKHWEKLTLFLREEDAPLDNNVCERALKKAILHRKNALFYRTLNGAHVGDVFMSLIHTVELCEGNPFDYLVALLRHPEAVAQAPDDWMPWNYQQALAAADAPPSGN</sequence>
<proteinExistence type="predicted"/>
<accession>F8C9P0</accession>